<evidence type="ECO:0000256" key="12">
    <source>
        <dbReference type="SAM" id="SignalP"/>
    </source>
</evidence>
<dbReference type="CDD" id="cd06186">
    <property type="entry name" value="NOX_Duox_like_FAD_NADP"/>
    <property type="match status" value="1"/>
</dbReference>
<dbReference type="Pfam" id="PF01794">
    <property type="entry name" value="Ferric_reduct"/>
    <property type="match status" value="1"/>
</dbReference>
<feature type="transmembrane region" description="Helical" evidence="11">
    <location>
        <begin position="350"/>
        <end position="371"/>
    </location>
</feature>
<feature type="chain" id="PRO_5034723729" evidence="12">
    <location>
        <begin position="20"/>
        <end position="706"/>
    </location>
</feature>
<keyword evidence="3" id="KW-0813">Transport</keyword>
<feature type="transmembrane region" description="Helical" evidence="11">
    <location>
        <begin position="317"/>
        <end position="338"/>
    </location>
</feature>
<dbReference type="PANTHER" id="PTHR32361:SF9">
    <property type="entry name" value="FERRIC REDUCTASE TRANSMEMBRANE COMPONENT 3-RELATED"/>
    <property type="match status" value="1"/>
</dbReference>
<keyword evidence="9 11" id="KW-0472">Membrane</keyword>
<feature type="signal peptide" evidence="12">
    <location>
        <begin position="1"/>
        <end position="19"/>
    </location>
</feature>
<dbReference type="InterPro" id="IPR013121">
    <property type="entry name" value="Fe_red_NAD-bd_6"/>
</dbReference>
<dbReference type="AlphaFoldDB" id="A0A8H6T8L9"/>
<dbReference type="SUPFAM" id="SSF52343">
    <property type="entry name" value="Ferredoxin reductase-like, C-terminal NADP-linked domain"/>
    <property type="match status" value="1"/>
</dbReference>
<evidence type="ECO:0000256" key="4">
    <source>
        <dbReference type="ARBA" id="ARBA00022692"/>
    </source>
</evidence>
<keyword evidence="4 11" id="KW-0812">Transmembrane</keyword>
<dbReference type="GO" id="GO:0000293">
    <property type="term" value="F:ferric-chelate reductase activity"/>
    <property type="evidence" value="ECO:0007669"/>
    <property type="project" value="UniProtKB-ARBA"/>
</dbReference>
<evidence type="ECO:0000256" key="8">
    <source>
        <dbReference type="ARBA" id="ARBA00023065"/>
    </source>
</evidence>
<accession>A0A8H6T8L9</accession>
<dbReference type="SFLD" id="SFLDS00052">
    <property type="entry name" value="Ferric_Reductase_Domain"/>
    <property type="match status" value="1"/>
</dbReference>
<keyword evidence="6 11" id="KW-1133">Transmembrane helix</keyword>
<evidence type="ECO:0000256" key="1">
    <source>
        <dbReference type="ARBA" id="ARBA00004141"/>
    </source>
</evidence>
<feature type="transmembrane region" description="Helical" evidence="11">
    <location>
        <begin position="465"/>
        <end position="487"/>
    </location>
</feature>
<dbReference type="OrthoDB" id="4494341at2759"/>
<dbReference type="EMBL" id="JACAZF010000002">
    <property type="protein sequence ID" value="KAF7311967.1"/>
    <property type="molecule type" value="Genomic_DNA"/>
</dbReference>
<protein>
    <submittedName>
        <fullName evidence="14">Ferric-chelate reductase</fullName>
    </submittedName>
</protein>
<evidence type="ECO:0000256" key="11">
    <source>
        <dbReference type="SAM" id="Phobius"/>
    </source>
</evidence>
<proteinExistence type="inferred from homology"/>
<feature type="transmembrane region" description="Helical" evidence="11">
    <location>
        <begin position="383"/>
        <end position="406"/>
    </location>
</feature>
<dbReference type="GeneID" id="59341496"/>
<evidence type="ECO:0000256" key="5">
    <source>
        <dbReference type="ARBA" id="ARBA00022982"/>
    </source>
</evidence>
<dbReference type="InterPro" id="IPR051410">
    <property type="entry name" value="Ferric/Cupric_Reductase"/>
</dbReference>
<comment type="caution">
    <text evidence="14">The sequence shown here is derived from an EMBL/GenBank/DDBJ whole genome shotgun (WGS) entry which is preliminary data.</text>
</comment>
<dbReference type="SFLD" id="SFLDG01168">
    <property type="entry name" value="Ferric_reductase_subgroup_(FRE"/>
    <property type="match status" value="1"/>
</dbReference>
<dbReference type="PANTHER" id="PTHR32361">
    <property type="entry name" value="FERRIC/CUPRIC REDUCTASE TRANSMEMBRANE COMPONENT"/>
    <property type="match status" value="1"/>
</dbReference>
<dbReference type="InterPro" id="IPR013130">
    <property type="entry name" value="Fe3_Rdtase_TM_dom"/>
</dbReference>
<evidence type="ECO:0000313" key="15">
    <source>
        <dbReference type="Proteomes" id="UP000636479"/>
    </source>
</evidence>
<feature type="transmembrane region" description="Helical" evidence="11">
    <location>
        <begin position="275"/>
        <end position="296"/>
    </location>
</feature>
<dbReference type="Gene3D" id="3.40.50.80">
    <property type="entry name" value="Nucleotide-binding domain of ferredoxin-NADP reductase (FNR) module"/>
    <property type="match status" value="1"/>
</dbReference>
<evidence type="ECO:0000256" key="9">
    <source>
        <dbReference type="ARBA" id="ARBA00023136"/>
    </source>
</evidence>
<dbReference type="GO" id="GO:0006826">
    <property type="term" value="P:iron ion transport"/>
    <property type="evidence" value="ECO:0007669"/>
    <property type="project" value="TreeGrafter"/>
</dbReference>
<organism evidence="14 15">
    <name type="scientific">Mycena indigotica</name>
    <dbReference type="NCBI Taxonomy" id="2126181"/>
    <lineage>
        <taxon>Eukaryota</taxon>
        <taxon>Fungi</taxon>
        <taxon>Dikarya</taxon>
        <taxon>Basidiomycota</taxon>
        <taxon>Agaricomycotina</taxon>
        <taxon>Agaricomycetes</taxon>
        <taxon>Agaricomycetidae</taxon>
        <taxon>Agaricales</taxon>
        <taxon>Marasmiineae</taxon>
        <taxon>Mycenaceae</taxon>
        <taxon>Mycena</taxon>
    </lineage>
</organism>
<name>A0A8H6T8L9_9AGAR</name>
<dbReference type="InterPro" id="IPR017927">
    <property type="entry name" value="FAD-bd_FR_type"/>
</dbReference>
<reference evidence="14" key="1">
    <citation type="submission" date="2020-05" db="EMBL/GenBank/DDBJ databases">
        <title>Mycena genomes resolve the evolution of fungal bioluminescence.</title>
        <authorList>
            <person name="Tsai I.J."/>
        </authorList>
    </citation>
    <scope>NUCLEOTIDE SEQUENCE</scope>
    <source>
        <strain evidence="14">171206Taipei</strain>
    </source>
</reference>
<evidence type="ECO:0000256" key="10">
    <source>
        <dbReference type="ARBA" id="ARBA00023180"/>
    </source>
</evidence>
<dbReference type="RefSeq" id="XP_037224075.1">
    <property type="nucleotide sequence ID" value="XM_037358980.1"/>
</dbReference>
<evidence type="ECO:0000256" key="3">
    <source>
        <dbReference type="ARBA" id="ARBA00022448"/>
    </source>
</evidence>
<dbReference type="GO" id="GO:0006879">
    <property type="term" value="P:intracellular iron ion homeostasis"/>
    <property type="evidence" value="ECO:0007669"/>
    <property type="project" value="TreeGrafter"/>
</dbReference>
<feature type="domain" description="FAD-binding FR-type" evidence="13">
    <location>
        <begin position="423"/>
        <end position="554"/>
    </location>
</feature>
<keyword evidence="5" id="KW-0249">Electron transport</keyword>
<dbReference type="Proteomes" id="UP000636479">
    <property type="component" value="Unassembled WGS sequence"/>
</dbReference>
<keyword evidence="7" id="KW-0560">Oxidoreductase</keyword>
<dbReference type="Pfam" id="PF08030">
    <property type="entry name" value="NAD_binding_6"/>
    <property type="match status" value="1"/>
</dbReference>
<feature type="transmembrane region" description="Helical" evidence="11">
    <location>
        <begin position="235"/>
        <end position="255"/>
    </location>
</feature>
<evidence type="ECO:0000256" key="2">
    <source>
        <dbReference type="ARBA" id="ARBA00006278"/>
    </source>
</evidence>
<dbReference type="PROSITE" id="PS51384">
    <property type="entry name" value="FAD_FR"/>
    <property type="match status" value="1"/>
</dbReference>
<dbReference type="InterPro" id="IPR039261">
    <property type="entry name" value="FNR_nucleotide-bd"/>
</dbReference>
<evidence type="ECO:0000259" key="13">
    <source>
        <dbReference type="PROSITE" id="PS51384"/>
    </source>
</evidence>
<comment type="similarity">
    <text evidence="2">Belongs to the ferric reductase (FRE) family.</text>
</comment>
<keyword evidence="15" id="KW-1185">Reference proteome</keyword>
<gene>
    <name evidence="14" type="ORF">MIND_00208400</name>
</gene>
<feature type="transmembrane region" description="Helical" evidence="11">
    <location>
        <begin position="164"/>
        <end position="181"/>
    </location>
</feature>
<dbReference type="GO" id="GO:0015677">
    <property type="term" value="P:copper ion import"/>
    <property type="evidence" value="ECO:0007669"/>
    <property type="project" value="TreeGrafter"/>
</dbReference>
<evidence type="ECO:0000256" key="6">
    <source>
        <dbReference type="ARBA" id="ARBA00022989"/>
    </source>
</evidence>
<dbReference type="GO" id="GO:0005886">
    <property type="term" value="C:plasma membrane"/>
    <property type="evidence" value="ECO:0007669"/>
    <property type="project" value="TreeGrafter"/>
</dbReference>
<keyword evidence="10" id="KW-0325">Glycoprotein</keyword>
<sequence length="706" mass="79532">MVALQLALVVSLYPVAIHARWEWVCGLLCERFFPGSYTLNCTAESMTSMSTHGHGGGNAVCQAQDMPYLTSEAWCLHERCEPMGGRNKVEWYWDFIQWELRQNYPEIAAFPEYTAVLPASAPPVLPTNLTVLNATYRVGDEQWNLYYESYRAYNENDIIRVRQGWGYIAGFVGALVIISIWRRVARLSKVPYNPDSWRSNQLFSAIKKHVRYAALFSRRHQVPYLGGLFTAPTRLLSIFVVLCLAVGLILNAVQHRSVQPNSIYANRTNELLNNVGLAAGDLALTAFVLVWLAAARNNPFLWLTGWAYDTFQVLHRWFGRLATLYSLLHTVTYTNLYARRGEWSKAYLTGLWFIWGCVGMVALFVICVFSLRPIRERFYECFFVMHILMAVFAIVGTQLHIIFLYGHHYHYRNWIWAPVTIWSIDRFIRLVRMYVLSSGDARNITVEAVPDTNGTILRLTVPTPLVYTAGAGHYFFLYFPTIGIMFWQNHPISIAGWTKTGSDEEGGKSKSELTMYMLAEKGETGNLAAIVRQNSKPTRLTCLLEGPYGQARPLNSYETVILVAGGVGVGPTLSYVHAHAADPGSTKRLVLLFIARQLGFLREIQRHLRLANLESTVELQLFHSSAEQSQESDSDDEIASKGITDGRPVVAEYVFAEIQAAADGRIAFFVCGPAGLNDAVRYEVVRSIGSLADGDKIAFFEEALGW</sequence>
<keyword evidence="8" id="KW-0406">Ion transport</keyword>
<evidence type="ECO:0000256" key="7">
    <source>
        <dbReference type="ARBA" id="ARBA00023002"/>
    </source>
</evidence>
<dbReference type="InterPro" id="IPR013112">
    <property type="entry name" value="FAD-bd_8"/>
</dbReference>
<evidence type="ECO:0000313" key="14">
    <source>
        <dbReference type="EMBL" id="KAF7311967.1"/>
    </source>
</evidence>
<keyword evidence="12" id="KW-0732">Signal</keyword>
<dbReference type="Pfam" id="PF08022">
    <property type="entry name" value="FAD_binding_8"/>
    <property type="match status" value="1"/>
</dbReference>
<comment type="subcellular location">
    <subcellularLocation>
        <location evidence="1">Membrane</location>
        <topology evidence="1">Multi-pass membrane protein</topology>
    </subcellularLocation>
</comment>